<dbReference type="GO" id="GO:0046355">
    <property type="term" value="P:mannan catabolic process"/>
    <property type="evidence" value="ECO:0007669"/>
    <property type="project" value="UniProtKB-ARBA"/>
</dbReference>
<feature type="non-terminal residue" evidence="10">
    <location>
        <position position="1"/>
    </location>
</feature>
<comment type="caution">
    <text evidence="10">The sequence shown here is derived from an EMBL/GenBank/DDBJ whole genome shotgun (WGS) entry which is preliminary data.</text>
</comment>
<evidence type="ECO:0000313" key="10">
    <source>
        <dbReference type="EMBL" id="KAJ7223335.1"/>
    </source>
</evidence>
<dbReference type="PANTHER" id="PTHR31451:SF39">
    <property type="entry name" value="MANNAN ENDO-1,4-BETA-MANNOSIDASE 1"/>
    <property type="match status" value="1"/>
</dbReference>
<comment type="catalytic activity">
    <reaction evidence="1">
        <text>Random hydrolysis of (1-&gt;4)-beta-D-mannosidic linkages in mannans, galactomannans and glucomannans.</text>
        <dbReference type="EC" id="3.2.1.78"/>
    </reaction>
</comment>
<gene>
    <name evidence="10" type="ORF">GGX14DRAFT_657937</name>
</gene>
<evidence type="ECO:0000256" key="4">
    <source>
        <dbReference type="ARBA" id="ARBA00012706"/>
    </source>
</evidence>
<evidence type="ECO:0000256" key="6">
    <source>
        <dbReference type="ARBA" id="ARBA00022729"/>
    </source>
</evidence>
<dbReference type="Pfam" id="PF26410">
    <property type="entry name" value="GH5_mannosidase"/>
    <property type="match status" value="1"/>
</dbReference>
<dbReference type="AlphaFoldDB" id="A0AAD6YM97"/>
<accession>A0AAD6YM97</accession>
<dbReference type="GO" id="GO:0005576">
    <property type="term" value="C:extracellular region"/>
    <property type="evidence" value="ECO:0007669"/>
    <property type="project" value="UniProtKB-SubCell"/>
</dbReference>
<feature type="domain" description="Glycoside hydrolase family 5" evidence="9">
    <location>
        <begin position="90"/>
        <end position="262"/>
    </location>
</feature>
<comment type="subcellular location">
    <subcellularLocation>
        <location evidence="2">Secreted</location>
    </subcellularLocation>
</comment>
<dbReference type="GO" id="GO:0016985">
    <property type="term" value="F:mannan endo-1,4-beta-mannosidase activity"/>
    <property type="evidence" value="ECO:0007669"/>
    <property type="project" value="UniProtKB-EC"/>
</dbReference>
<evidence type="ECO:0000256" key="5">
    <source>
        <dbReference type="ARBA" id="ARBA00022525"/>
    </source>
</evidence>
<keyword evidence="5" id="KW-0964">Secreted</keyword>
<evidence type="ECO:0000256" key="7">
    <source>
        <dbReference type="ARBA" id="ARBA00022801"/>
    </source>
</evidence>
<dbReference type="SUPFAM" id="SSF51445">
    <property type="entry name" value="(Trans)glycosidases"/>
    <property type="match status" value="1"/>
</dbReference>
<comment type="similarity">
    <text evidence="3">Belongs to the glycosyl hydrolase 5 (cellulase A) family.</text>
</comment>
<evidence type="ECO:0000256" key="1">
    <source>
        <dbReference type="ARBA" id="ARBA00001678"/>
    </source>
</evidence>
<protein>
    <recommendedName>
        <fullName evidence="4">mannan endo-1,4-beta-mannosidase</fullName>
        <ecNumber evidence="4">3.2.1.78</ecNumber>
    </recommendedName>
</protein>
<evidence type="ECO:0000256" key="8">
    <source>
        <dbReference type="ARBA" id="ARBA00023295"/>
    </source>
</evidence>
<dbReference type="EMBL" id="JARJCW010000006">
    <property type="protein sequence ID" value="KAJ7223335.1"/>
    <property type="molecule type" value="Genomic_DNA"/>
</dbReference>
<keyword evidence="7 10" id="KW-0378">Hydrolase</keyword>
<organism evidence="10 11">
    <name type="scientific">Mycena pura</name>
    <dbReference type="NCBI Taxonomy" id="153505"/>
    <lineage>
        <taxon>Eukaryota</taxon>
        <taxon>Fungi</taxon>
        <taxon>Dikarya</taxon>
        <taxon>Basidiomycota</taxon>
        <taxon>Agaricomycotina</taxon>
        <taxon>Agaricomycetes</taxon>
        <taxon>Agaricomycetidae</taxon>
        <taxon>Agaricales</taxon>
        <taxon>Marasmiineae</taxon>
        <taxon>Mycenaceae</taxon>
        <taxon>Mycena</taxon>
    </lineage>
</organism>
<name>A0AAD6YM97_9AGAR</name>
<evidence type="ECO:0000259" key="9">
    <source>
        <dbReference type="Pfam" id="PF26410"/>
    </source>
</evidence>
<dbReference type="InterPro" id="IPR045053">
    <property type="entry name" value="MAN-like"/>
</dbReference>
<keyword evidence="6" id="KW-0732">Signal</keyword>
<evidence type="ECO:0000313" key="11">
    <source>
        <dbReference type="Proteomes" id="UP001219525"/>
    </source>
</evidence>
<proteinExistence type="inferred from homology"/>
<feature type="non-terminal residue" evidence="10">
    <location>
        <position position="497"/>
    </location>
</feature>
<dbReference type="Proteomes" id="UP001219525">
    <property type="component" value="Unassembled WGS sequence"/>
</dbReference>
<reference evidence="10" key="1">
    <citation type="submission" date="2023-03" db="EMBL/GenBank/DDBJ databases">
        <title>Massive genome expansion in bonnet fungi (Mycena s.s.) driven by repeated elements and novel gene families across ecological guilds.</title>
        <authorList>
            <consortium name="Lawrence Berkeley National Laboratory"/>
            <person name="Harder C.B."/>
            <person name="Miyauchi S."/>
            <person name="Viragh M."/>
            <person name="Kuo A."/>
            <person name="Thoen E."/>
            <person name="Andreopoulos B."/>
            <person name="Lu D."/>
            <person name="Skrede I."/>
            <person name="Drula E."/>
            <person name="Henrissat B."/>
            <person name="Morin E."/>
            <person name="Kohler A."/>
            <person name="Barry K."/>
            <person name="LaButti K."/>
            <person name="Morin E."/>
            <person name="Salamov A."/>
            <person name="Lipzen A."/>
            <person name="Mereny Z."/>
            <person name="Hegedus B."/>
            <person name="Baldrian P."/>
            <person name="Stursova M."/>
            <person name="Weitz H."/>
            <person name="Taylor A."/>
            <person name="Grigoriev I.V."/>
            <person name="Nagy L.G."/>
            <person name="Martin F."/>
            <person name="Kauserud H."/>
        </authorList>
    </citation>
    <scope>NUCLEOTIDE SEQUENCE</scope>
    <source>
        <strain evidence="10">9144</strain>
    </source>
</reference>
<keyword evidence="8" id="KW-0326">Glycosidase</keyword>
<sequence>TTRAGEMLLSHAASRQCGALNSNWKLEKNIRLDEDVNDVLGNISLANITVVRTWAFNSLLSNPRNGTWFQLVANGNTSINLNETTGIPKLDRIVSMAEQHGIYLLLSLTNNWNPLPLENTTPNSRISASSTLSRRDILTNNSLPRNTLSNDYGGMDAYVRAFGAKSHDAFYTNETIIVAFENYINHIVSRYVNSTAVLGWEIGNDPRCKSSIAATPACNTTTITEWHARIAMLIKSIDPNHLISSGTQGFFCADCPKLFQNAAKKRILKERKEASKKTRALKFRSEPPTSSVRVIGTIATPTRRQDDAGTGPAFDGSEGVDSEDILSIPEIAFCSFQLFPDQNSYAFDDLNLSAFNHSLLAGLDWIQRHGQSSQHFGKPFTLTAFGLVTQDNAPSFVPFNSTIAPFANDQFGSLSLNATKLPFGVTDQQRDDAYAQWLQQAILSKVAGVIQYQWGQGNLTAMNGTAIFPTIDENGIIPVQSHKGLSPSDGYSISGFG</sequence>
<keyword evidence="11" id="KW-1185">Reference proteome</keyword>
<dbReference type="PANTHER" id="PTHR31451">
    <property type="match status" value="1"/>
</dbReference>
<dbReference type="EC" id="3.2.1.78" evidence="4"/>
<evidence type="ECO:0000256" key="2">
    <source>
        <dbReference type="ARBA" id="ARBA00004613"/>
    </source>
</evidence>
<dbReference type="Gene3D" id="3.20.20.80">
    <property type="entry name" value="Glycosidases"/>
    <property type="match status" value="1"/>
</dbReference>
<dbReference type="InterPro" id="IPR001547">
    <property type="entry name" value="Glyco_hydro_5"/>
</dbReference>
<evidence type="ECO:0000256" key="3">
    <source>
        <dbReference type="ARBA" id="ARBA00005641"/>
    </source>
</evidence>
<dbReference type="InterPro" id="IPR017853">
    <property type="entry name" value="GH"/>
</dbReference>